<proteinExistence type="predicted"/>
<dbReference type="Proteomes" id="UP000054815">
    <property type="component" value="Unassembled WGS sequence"/>
</dbReference>
<sequence length="88" mass="9404">MEELKALFCFAYAQSNDHVFATSGQCATISFCASSTTDGIYLAPLDMVGSDNSSTVVSLLLPRCGVTALFVRRSNSLMLVIKASKSML</sequence>
<name>A0A0V0XI07_TRIPS</name>
<dbReference type="EMBL" id="JYDU01000275">
    <property type="protein sequence ID" value="KRX87613.1"/>
    <property type="molecule type" value="Genomic_DNA"/>
</dbReference>
<protein>
    <submittedName>
        <fullName evidence="1">Uncharacterized protein</fullName>
    </submittedName>
</protein>
<accession>A0A0V0XI07</accession>
<comment type="caution">
    <text evidence="1">The sequence shown here is derived from an EMBL/GenBank/DDBJ whole genome shotgun (WGS) entry which is preliminary data.</text>
</comment>
<evidence type="ECO:0000313" key="1">
    <source>
        <dbReference type="EMBL" id="KRX87613.1"/>
    </source>
</evidence>
<gene>
    <name evidence="1" type="ORF">T4E_10656</name>
</gene>
<organism evidence="1 2">
    <name type="scientific">Trichinella pseudospiralis</name>
    <name type="common">Parasitic roundworm</name>
    <dbReference type="NCBI Taxonomy" id="6337"/>
    <lineage>
        <taxon>Eukaryota</taxon>
        <taxon>Metazoa</taxon>
        <taxon>Ecdysozoa</taxon>
        <taxon>Nematoda</taxon>
        <taxon>Enoplea</taxon>
        <taxon>Dorylaimia</taxon>
        <taxon>Trichinellida</taxon>
        <taxon>Trichinellidae</taxon>
        <taxon>Trichinella</taxon>
    </lineage>
</organism>
<dbReference type="AlphaFoldDB" id="A0A0V0XI07"/>
<evidence type="ECO:0000313" key="2">
    <source>
        <dbReference type="Proteomes" id="UP000054815"/>
    </source>
</evidence>
<reference evidence="1 2" key="1">
    <citation type="submission" date="2015-01" db="EMBL/GenBank/DDBJ databases">
        <title>Evolution of Trichinella species and genotypes.</title>
        <authorList>
            <person name="Korhonen P.K."/>
            <person name="Edoardo P."/>
            <person name="Giuseppe L.R."/>
            <person name="Gasser R.B."/>
        </authorList>
    </citation>
    <scope>NUCLEOTIDE SEQUENCE [LARGE SCALE GENOMIC DNA]</scope>
    <source>
        <strain evidence="1">ISS141</strain>
    </source>
</reference>